<dbReference type="InterPro" id="IPR016181">
    <property type="entry name" value="Acyl_CoA_acyltransferase"/>
</dbReference>
<evidence type="ECO:0000313" key="2">
    <source>
        <dbReference type="EMBL" id="NIZ59635.1"/>
    </source>
</evidence>
<dbReference type="SUPFAM" id="SSF55729">
    <property type="entry name" value="Acyl-CoA N-acyltransferases (Nat)"/>
    <property type="match status" value="1"/>
</dbReference>
<sequence length="160" mass="17160">MTSVGLSTERLRGGHWQQLSRDDLAALFAPDVVAFLPPGFHGLTTQISQRNFLTILSKQAEVVGLFEPSGAGVGLLILSNAEPNSSDRHLGYLLAQRVWGQGLATELIAALQDRYRGTDVTLSGGVMHDNTASARLLQRAGFAGEAHGDETVYRWSGTQG</sequence>
<dbReference type="PROSITE" id="PS51186">
    <property type="entry name" value="GNAT"/>
    <property type="match status" value="1"/>
</dbReference>
<protein>
    <submittedName>
        <fullName evidence="2">N-acetyltransferase</fullName>
    </submittedName>
</protein>
<feature type="domain" description="N-acetyltransferase" evidence="1">
    <location>
        <begin position="14"/>
        <end position="160"/>
    </location>
</feature>
<name>A0ABX0W1X1_9RHOB</name>
<dbReference type="Gene3D" id="3.40.630.30">
    <property type="match status" value="1"/>
</dbReference>
<accession>A0ABX0W1X1</accession>
<evidence type="ECO:0000259" key="1">
    <source>
        <dbReference type="PROSITE" id="PS51186"/>
    </source>
</evidence>
<dbReference type="Proteomes" id="UP001429564">
    <property type="component" value="Unassembled WGS sequence"/>
</dbReference>
<gene>
    <name evidence="2" type="ORF">DL239_01450</name>
</gene>
<reference evidence="2 3" key="1">
    <citation type="submission" date="2018-05" db="EMBL/GenBank/DDBJ databases">
        <authorList>
            <person name="Zhang Y.-J."/>
        </authorList>
    </citation>
    <scope>NUCLEOTIDE SEQUENCE [LARGE SCALE GENOMIC DNA]</scope>
    <source>
        <strain evidence="2 3">CY04</strain>
    </source>
</reference>
<keyword evidence="3" id="KW-1185">Reference proteome</keyword>
<dbReference type="EMBL" id="QHLQ01000001">
    <property type="protein sequence ID" value="NIZ59635.1"/>
    <property type="molecule type" value="Genomic_DNA"/>
</dbReference>
<dbReference type="Pfam" id="PF13302">
    <property type="entry name" value="Acetyltransf_3"/>
    <property type="match status" value="1"/>
</dbReference>
<organism evidence="2 3">
    <name type="scientific">Parasedimentitalea denitrificans</name>
    <dbReference type="NCBI Taxonomy" id="2211118"/>
    <lineage>
        <taxon>Bacteria</taxon>
        <taxon>Pseudomonadati</taxon>
        <taxon>Pseudomonadota</taxon>
        <taxon>Alphaproteobacteria</taxon>
        <taxon>Rhodobacterales</taxon>
        <taxon>Paracoccaceae</taxon>
        <taxon>Parasedimentitalea</taxon>
    </lineage>
</organism>
<proteinExistence type="predicted"/>
<dbReference type="InterPro" id="IPR000182">
    <property type="entry name" value="GNAT_dom"/>
</dbReference>
<evidence type="ECO:0000313" key="3">
    <source>
        <dbReference type="Proteomes" id="UP001429564"/>
    </source>
</evidence>
<comment type="caution">
    <text evidence="2">The sequence shown here is derived from an EMBL/GenBank/DDBJ whole genome shotgun (WGS) entry which is preliminary data.</text>
</comment>